<sequence length="128" mass="14905">MHKRALVVNYPCQGIDGLLLIEIKSIIEMDTTRINPHSAIGVYVDRLKRIEKYLVEKFNFSIDEINAYDNHQQRMGTQQAADYLGCNRMMIRNYRLRNTLPCYTGSNGRVYFLKSDIDAVFTKKPNKL</sequence>
<accession>A0ABV8PHK6</accession>
<name>A0ABV8PHK6_9SPHI</name>
<comment type="caution">
    <text evidence="2">The sequence shown here is derived from an EMBL/GenBank/DDBJ whole genome shotgun (WGS) entry which is preliminary data.</text>
</comment>
<protein>
    <submittedName>
        <fullName evidence="2">Helix-turn-helix domain-containing protein</fullName>
    </submittedName>
</protein>
<organism evidence="2 3">
    <name type="scientific">Pedobacter lithocola</name>
    <dbReference type="NCBI Taxonomy" id="1908239"/>
    <lineage>
        <taxon>Bacteria</taxon>
        <taxon>Pseudomonadati</taxon>
        <taxon>Bacteroidota</taxon>
        <taxon>Sphingobacteriia</taxon>
        <taxon>Sphingobacteriales</taxon>
        <taxon>Sphingobacteriaceae</taxon>
        <taxon>Pedobacter</taxon>
    </lineage>
</organism>
<gene>
    <name evidence="2" type="ORF">ACFOWA_19900</name>
</gene>
<dbReference type="Pfam" id="PF12728">
    <property type="entry name" value="HTH_17"/>
    <property type="match status" value="1"/>
</dbReference>
<dbReference type="InterPro" id="IPR009061">
    <property type="entry name" value="DNA-bd_dom_put_sf"/>
</dbReference>
<reference evidence="3" key="1">
    <citation type="journal article" date="2019" name="Int. J. Syst. Evol. Microbiol.">
        <title>The Global Catalogue of Microorganisms (GCM) 10K type strain sequencing project: providing services to taxonomists for standard genome sequencing and annotation.</title>
        <authorList>
            <consortium name="The Broad Institute Genomics Platform"/>
            <consortium name="The Broad Institute Genome Sequencing Center for Infectious Disease"/>
            <person name="Wu L."/>
            <person name="Ma J."/>
        </authorList>
    </citation>
    <scope>NUCLEOTIDE SEQUENCE [LARGE SCALE GENOMIC DNA]</scope>
    <source>
        <strain evidence="3">CCM 8691</strain>
    </source>
</reference>
<dbReference type="Proteomes" id="UP001595789">
    <property type="component" value="Unassembled WGS sequence"/>
</dbReference>
<dbReference type="RefSeq" id="WP_378988698.1">
    <property type="nucleotide sequence ID" value="NZ_JBHSBW010000016.1"/>
</dbReference>
<dbReference type="InterPro" id="IPR041657">
    <property type="entry name" value="HTH_17"/>
</dbReference>
<dbReference type="SUPFAM" id="SSF46955">
    <property type="entry name" value="Putative DNA-binding domain"/>
    <property type="match status" value="1"/>
</dbReference>
<evidence type="ECO:0000259" key="1">
    <source>
        <dbReference type="Pfam" id="PF12728"/>
    </source>
</evidence>
<dbReference type="EMBL" id="JBHSBW010000016">
    <property type="protein sequence ID" value="MFC4213467.1"/>
    <property type="molecule type" value="Genomic_DNA"/>
</dbReference>
<feature type="domain" description="Helix-turn-helix" evidence="1">
    <location>
        <begin position="75"/>
        <end position="123"/>
    </location>
</feature>
<evidence type="ECO:0000313" key="3">
    <source>
        <dbReference type="Proteomes" id="UP001595789"/>
    </source>
</evidence>
<proteinExistence type="predicted"/>
<evidence type="ECO:0000313" key="2">
    <source>
        <dbReference type="EMBL" id="MFC4213467.1"/>
    </source>
</evidence>
<keyword evidence="3" id="KW-1185">Reference proteome</keyword>